<evidence type="ECO:0000256" key="9">
    <source>
        <dbReference type="ARBA" id="ARBA00023180"/>
    </source>
</evidence>
<dbReference type="PRINTS" id="PR00130">
    <property type="entry name" value="DNASEI"/>
</dbReference>
<keyword evidence="3" id="KW-0540">Nuclease</keyword>
<feature type="transmembrane region" description="Helical" evidence="13">
    <location>
        <begin position="131"/>
        <end position="147"/>
    </location>
</feature>
<comment type="subcellular location">
    <subcellularLocation>
        <location evidence="1">Endoplasmic reticulum</location>
    </subcellularLocation>
</comment>
<evidence type="ECO:0000313" key="15">
    <source>
        <dbReference type="EMBL" id="TKS65866.1"/>
    </source>
</evidence>
<dbReference type="GO" id="GO:0003677">
    <property type="term" value="F:DNA binding"/>
    <property type="evidence" value="ECO:0007669"/>
    <property type="project" value="TreeGrafter"/>
</dbReference>
<evidence type="ECO:0000256" key="3">
    <source>
        <dbReference type="ARBA" id="ARBA00022722"/>
    </source>
</evidence>
<evidence type="ECO:0000256" key="11">
    <source>
        <dbReference type="ARBA" id="ARBA00042003"/>
    </source>
</evidence>
<dbReference type="InterPro" id="IPR016202">
    <property type="entry name" value="DNase_I"/>
</dbReference>
<dbReference type="GO" id="GO:0005783">
    <property type="term" value="C:endoplasmic reticulum"/>
    <property type="evidence" value="ECO:0007669"/>
    <property type="project" value="UniProtKB-SubCell"/>
</dbReference>
<keyword evidence="13" id="KW-0472">Membrane</keyword>
<dbReference type="GO" id="GO:0004530">
    <property type="term" value="F:deoxyribonuclease I activity"/>
    <property type="evidence" value="ECO:0007669"/>
    <property type="project" value="TreeGrafter"/>
</dbReference>
<keyword evidence="7" id="KW-0256">Endoplasmic reticulum</keyword>
<protein>
    <recommendedName>
        <fullName evidence="10">Deoxyribonuclease-1-like 1</fullName>
    </recommendedName>
    <alternativeName>
        <fullName evidence="12">DNase X</fullName>
    </alternativeName>
    <alternativeName>
        <fullName evidence="11">Deoxyribonuclease I-like 1</fullName>
    </alternativeName>
</protein>
<dbReference type="Proteomes" id="UP000298787">
    <property type="component" value="Unassembled WGS sequence"/>
</dbReference>
<evidence type="ECO:0000313" key="16">
    <source>
        <dbReference type="Proteomes" id="UP000298787"/>
    </source>
</evidence>
<dbReference type="PROSITE" id="PS00919">
    <property type="entry name" value="DNASE_I_1"/>
    <property type="match status" value="1"/>
</dbReference>
<accession>A0A4U5TW49</accession>
<dbReference type="EMBL" id="ML241166">
    <property type="protein sequence ID" value="TKS65866.1"/>
    <property type="molecule type" value="Genomic_DNA"/>
</dbReference>
<dbReference type="GO" id="GO:0005634">
    <property type="term" value="C:nucleus"/>
    <property type="evidence" value="ECO:0007669"/>
    <property type="project" value="TreeGrafter"/>
</dbReference>
<dbReference type="STRING" id="240159.A0A4U5TW49"/>
<keyword evidence="5" id="KW-0255">Endonuclease</keyword>
<dbReference type="InterPro" id="IPR005135">
    <property type="entry name" value="Endo/exonuclease/phosphatase"/>
</dbReference>
<dbReference type="InterPro" id="IPR036691">
    <property type="entry name" value="Endo/exonu/phosph_ase_sf"/>
</dbReference>
<keyword evidence="8" id="KW-1015">Disulfide bond</keyword>
<sequence>MYAVWFCRHVRGLSSRTRPVVTYAACRHVRGLSSVVTYAACRHVRGLSSVVTYAACRHVRGLSSVVTYAACRHVRGLSSVVTYAACRHVRGLSSRTRPVVTYAACRHVGGLSPRTRSVVTLTMRWRSPRPLLLFLSFFFVLSVGAATDDAGFRICAYNVQRFNTTKAKDYRVRHTLTRIVSRCDITLLQEVMSPEAVRPLLASLNRYDESEYQSVSSKSLGNSPKDMQQYVFIYRADRVNVTGQHQYQKKESFVREPFAVHFQSHKTAIKDFILVPLHTEPRQAVQEIDRLYDVFVEVSEKWNNTNVMFLGDFHASCAYMTRANRKNIRLFSEPGFSWLIGDKVDTTVSDKTSCAYDRIVVHGTPFLKAIQPFSANVYNFAKEFKLTKAKALAISDHLPVEVRLKSSAPLLQATPLLILLSVSAIVEHFLSAL</sequence>
<keyword evidence="9" id="KW-0325">Glycoprotein</keyword>
<evidence type="ECO:0000259" key="14">
    <source>
        <dbReference type="Pfam" id="PF03372"/>
    </source>
</evidence>
<keyword evidence="6" id="KW-0378">Hydrolase</keyword>
<evidence type="ECO:0000256" key="2">
    <source>
        <dbReference type="ARBA" id="ARBA00007359"/>
    </source>
</evidence>
<evidence type="ECO:0000256" key="7">
    <source>
        <dbReference type="ARBA" id="ARBA00022824"/>
    </source>
</evidence>
<evidence type="ECO:0000256" key="8">
    <source>
        <dbReference type="ARBA" id="ARBA00023157"/>
    </source>
</evidence>
<dbReference type="PANTHER" id="PTHR11371:SF28">
    <property type="entry name" value="DEOXYRIBONUCLEASE-1-LIKE 1"/>
    <property type="match status" value="1"/>
</dbReference>
<evidence type="ECO:0000256" key="12">
    <source>
        <dbReference type="ARBA" id="ARBA00043073"/>
    </source>
</evidence>
<reference evidence="15 16" key="1">
    <citation type="submission" date="2019-01" db="EMBL/GenBank/DDBJ databases">
        <title>Genome Assembly of Collichthys lucidus.</title>
        <authorList>
            <person name="Cai M."/>
            <person name="Xiao S."/>
        </authorList>
    </citation>
    <scope>NUCLEOTIDE SEQUENCE [LARGE SCALE GENOMIC DNA]</scope>
    <source>
        <strain evidence="15">JT15FE1705JMU</strain>
        <tissue evidence="15">Muscle</tissue>
    </source>
</reference>
<dbReference type="GO" id="GO:0006308">
    <property type="term" value="P:DNA catabolic process"/>
    <property type="evidence" value="ECO:0007669"/>
    <property type="project" value="InterPro"/>
</dbReference>
<evidence type="ECO:0000256" key="13">
    <source>
        <dbReference type="SAM" id="Phobius"/>
    </source>
</evidence>
<dbReference type="AlphaFoldDB" id="A0A4U5TW49"/>
<dbReference type="SUPFAM" id="SSF56219">
    <property type="entry name" value="DNase I-like"/>
    <property type="match status" value="1"/>
</dbReference>
<keyword evidence="13" id="KW-1133">Transmembrane helix</keyword>
<evidence type="ECO:0000256" key="10">
    <source>
        <dbReference type="ARBA" id="ARBA00041152"/>
    </source>
</evidence>
<dbReference type="CDD" id="cd10282">
    <property type="entry name" value="DNase1"/>
    <property type="match status" value="1"/>
</dbReference>
<gene>
    <name evidence="15" type="ORF">D9C73_028106</name>
</gene>
<comment type="similarity">
    <text evidence="2">Belongs to the DNase I family.</text>
</comment>
<keyword evidence="13" id="KW-0812">Transmembrane</keyword>
<keyword evidence="4" id="KW-0732">Signal</keyword>
<dbReference type="Pfam" id="PF03372">
    <property type="entry name" value="Exo_endo_phos"/>
    <property type="match status" value="1"/>
</dbReference>
<dbReference type="InterPro" id="IPR018057">
    <property type="entry name" value="Deoxyribonuclease-1_AS"/>
</dbReference>
<evidence type="ECO:0000256" key="1">
    <source>
        <dbReference type="ARBA" id="ARBA00004240"/>
    </source>
</evidence>
<evidence type="ECO:0000256" key="5">
    <source>
        <dbReference type="ARBA" id="ARBA00022759"/>
    </source>
</evidence>
<dbReference type="Gene3D" id="3.60.10.10">
    <property type="entry name" value="Endonuclease/exonuclease/phosphatase"/>
    <property type="match status" value="1"/>
</dbReference>
<proteinExistence type="inferred from homology"/>
<dbReference type="PANTHER" id="PTHR11371">
    <property type="entry name" value="DEOXYRIBONUCLEASE"/>
    <property type="match status" value="1"/>
</dbReference>
<dbReference type="SMART" id="SM00476">
    <property type="entry name" value="DNaseIc"/>
    <property type="match status" value="1"/>
</dbReference>
<evidence type="ECO:0000256" key="4">
    <source>
        <dbReference type="ARBA" id="ARBA00022729"/>
    </source>
</evidence>
<feature type="domain" description="Endonuclease/exonuclease/phosphatase" evidence="14">
    <location>
        <begin position="156"/>
        <end position="397"/>
    </location>
</feature>
<organism evidence="15 16">
    <name type="scientific">Collichthys lucidus</name>
    <name type="common">Big head croaker</name>
    <name type="synonym">Sciaena lucida</name>
    <dbReference type="NCBI Taxonomy" id="240159"/>
    <lineage>
        <taxon>Eukaryota</taxon>
        <taxon>Metazoa</taxon>
        <taxon>Chordata</taxon>
        <taxon>Craniata</taxon>
        <taxon>Vertebrata</taxon>
        <taxon>Euteleostomi</taxon>
        <taxon>Actinopterygii</taxon>
        <taxon>Neopterygii</taxon>
        <taxon>Teleostei</taxon>
        <taxon>Neoteleostei</taxon>
        <taxon>Acanthomorphata</taxon>
        <taxon>Eupercaria</taxon>
        <taxon>Sciaenidae</taxon>
        <taxon>Collichthys</taxon>
    </lineage>
</organism>
<name>A0A4U5TW49_COLLU</name>
<evidence type="ECO:0000256" key="6">
    <source>
        <dbReference type="ARBA" id="ARBA00022801"/>
    </source>
</evidence>
<keyword evidence="16" id="KW-1185">Reference proteome</keyword>